<sequence>MASIQEALANLGQRIDGQQAQQVPVQKGTQFDTIVPPPPPPNQLAPQVIPFTLHSQIEIAPPPITLPIPTSEDLHTHMDRLEQRMRQMMALDGVITWEDFDKAPVVSLLAKFMMPEIERYTGIGCPCIHLTLSSTVMRAHELDEAQMVMFFPMSLSGAAQHWFTSMDVSRRRSWDDLAQEFLRQFTFNTIIDALYGIKEGITRGLWPKSSLTDSKGKKPSGGQRSGDVGAISSVGMKPPRHYQTIGQTFGFYYPPSPHVQYRLPAPSTPMTPTYLHPVSQPVFAAHILVLLLRQSEHMIALRGRLWVLIRAHLVSQLIHVQLLRNLIIGGLQGEFWDLNNKNLKKNISLCRSQISGSTKDQFAGENEQKTDFAALRSWLSACGVRLPTCHNYREALGGIPQHYAKWLRNHFAAKGFLFTSPPCIPDLLMAKDFKALVLHVFELSIALPWIPNNSPQSHIALVLRIPTSFNLLLGQPWIHRAGAIPSSLHQKVKFIHDGQAIMVRMSLTDYFVRESEIRPCLEEIDSVVHTNRKTELQHIFHQLQLSDGAPNTSFPMVITPISLDRVSLLSLCFPEEIIDDGVIVDPIEMIDGVVPHNKYRDEIDMMTYSYVSCDNISISVPHSLTSHIFDIDDEIAQPDSDKDYFGHNSDPIDERVSPATGDVETIDFDTEDQPRELEIGSPLSTDERYRLIHLLRSYLDVFAWSYEDMHGLDPSIVQHHLPILPHARPLKQKLRRLHPR</sequence>
<dbReference type="Pfam" id="PF03732">
    <property type="entry name" value="Retrotrans_gag"/>
    <property type="match status" value="1"/>
</dbReference>
<dbReference type="AlphaFoldDB" id="A5B936"/>
<feature type="domain" description="Retrotransposon gag" evidence="2">
    <location>
        <begin position="150"/>
        <end position="186"/>
    </location>
</feature>
<feature type="region of interest" description="Disordered" evidence="1">
    <location>
        <begin position="208"/>
        <end position="231"/>
    </location>
</feature>
<reference evidence="3" key="1">
    <citation type="journal article" date="2007" name="PLoS ONE">
        <title>The first genome sequence of an elite grapevine cultivar (Pinot noir Vitis vinifera L.): coping with a highly heterozygous genome.</title>
        <authorList>
            <person name="Velasco R."/>
            <person name="Zharkikh A."/>
            <person name="Troggio M."/>
            <person name="Cartwright D.A."/>
            <person name="Cestaro A."/>
            <person name="Pruss D."/>
            <person name="Pindo M."/>
            <person name="FitzGerald L.M."/>
            <person name="Vezzulli S."/>
            <person name="Reid J."/>
            <person name="Malacarne G."/>
            <person name="Iliev D."/>
            <person name="Coppola G."/>
            <person name="Wardell B."/>
            <person name="Micheletti D."/>
            <person name="Macalma T."/>
            <person name="Facci M."/>
            <person name="Mitchell J.T."/>
            <person name="Perazzolli M."/>
            <person name="Eldredge G."/>
            <person name="Gatto P."/>
            <person name="Oyzerski R."/>
            <person name="Moretto M."/>
            <person name="Gutin N."/>
            <person name="Stefanini M."/>
            <person name="Chen Y."/>
            <person name="Segala C."/>
            <person name="Davenport C."/>
            <person name="Dematte L."/>
            <person name="Mraz A."/>
            <person name="Battilana J."/>
            <person name="Stormo K."/>
            <person name="Costa F."/>
            <person name="Tao Q."/>
            <person name="Si-Ammour A."/>
            <person name="Harkins T."/>
            <person name="Lackey A."/>
            <person name="Perbost C."/>
            <person name="Taillon B."/>
            <person name="Stella A."/>
            <person name="Solovyev V."/>
            <person name="Fawcett J.A."/>
            <person name="Sterck L."/>
            <person name="Vandepoele K."/>
            <person name="Grando S.M."/>
            <person name="Toppo S."/>
            <person name="Moser C."/>
            <person name="Lanchbury J."/>
            <person name="Bogden R."/>
            <person name="Skolnick M."/>
            <person name="Sgaramella V."/>
            <person name="Bhatnagar S.K."/>
            <person name="Fontana P."/>
            <person name="Gutin A."/>
            <person name="Van de Peer Y."/>
            <person name="Salamini F."/>
            <person name="Viola R."/>
        </authorList>
    </citation>
    <scope>NUCLEOTIDE SEQUENCE</scope>
</reference>
<accession>A5B936</accession>
<dbReference type="PANTHER" id="PTHR33223">
    <property type="entry name" value="CCHC-TYPE DOMAIN-CONTAINING PROTEIN"/>
    <property type="match status" value="1"/>
</dbReference>
<feature type="compositionally biased region" description="Polar residues" evidence="1">
    <location>
        <begin position="18"/>
        <end position="32"/>
    </location>
</feature>
<protein>
    <recommendedName>
        <fullName evidence="2">Retrotransposon gag domain-containing protein</fullName>
    </recommendedName>
</protein>
<evidence type="ECO:0000256" key="1">
    <source>
        <dbReference type="SAM" id="MobiDB-lite"/>
    </source>
</evidence>
<name>A5B936_VITVI</name>
<organism evidence="3">
    <name type="scientific">Vitis vinifera</name>
    <name type="common">Grape</name>
    <dbReference type="NCBI Taxonomy" id="29760"/>
    <lineage>
        <taxon>Eukaryota</taxon>
        <taxon>Viridiplantae</taxon>
        <taxon>Streptophyta</taxon>
        <taxon>Embryophyta</taxon>
        <taxon>Tracheophyta</taxon>
        <taxon>Spermatophyta</taxon>
        <taxon>Magnoliopsida</taxon>
        <taxon>eudicotyledons</taxon>
        <taxon>Gunneridae</taxon>
        <taxon>Pentapetalae</taxon>
        <taxon>rosids</taxon>
        <taxon>Vitales</taxon>
        <taxon>Vitaceae</taxon>
        <taxon>Viteae</taxon>
        <taxon>Vitis</taxon>
    </lineage>
</organism>
<evidence type="ECO:0000313" key="3">
    <source>
        <dbReference type="EMBL" id="CAN61116.1"/>
    </source>
</evidence>
<gene>
    <name evidence="3" type="ORF">VITISV_022567</name>
</gene>
<evidence type="ECO:0000259" key="2">
    <source>
        <dbReference type="Pfam" id="PF03732"/>
    </source>
</evidence>
<dbReference type="InterPro" id="IPR005162">
    <property type="entry name" value="Retrotrans_gag_dom"/>
</dbReference>
<proteinExistence type="predicted"/>
<dbReference type="PANTHER" id="PTHR33223:SF8">
    <property type="entry name" value="OS04G0172440 PROTEIN"/>
    <property type="match status" value="1"/>
</dbReference>
<dbReference type="EMBL" id="AM450957">
    <property type="protein sequence ID" value="CAN61116.1"/>
    <property type="molecule type" value="Genomic_DNA"/>
</dbReference>
<feature type="region of interest" description="Disordered" evidence="1">
    <location>
        <begin position="18"/>
        <end position="41"/>
    </location>
</feature>